<dbReference type="Pfam" id="PF00571">
    <property type="entry name" value="CBS"/>
    <property type="match status" value="1"/>
</dbReference>
<name>A0A968KWG8_9SPIO</name>
<feature type="domain" description="CBS" evidence="10">
    <location>
        <begin position="79"/>
        <end position="137"/>
    </location>
</feature>
<dbReference type="Gene3D" id="3.40.1390.20">
    <property type="entry name" value="HprK N-terminal domain-like"/>
    <property type="match status" value="1"/>
</dbReference>
<evidence type="ECO:0000313" key="11">
    <source>
        <dbReference type="EMBL" id="NIZ40800.1"/>
    </source>
</evidence>
<keyword evidence="4" id="KW-0479">Metal-binding</keyword>
<dbReference type="InterPro" id="IPR000644">
    <property type="entry name" value="CBS_dom"/>
</dbReference>
<sequence>MEHEHTYKQIYVVGHRNPDADSLIAAHAYAELKQLKGISNAIAIRSGTANSQSEYIFHRFGVPLPQLLADVIPKVIHHMQENPICITRNESLWTALQIITEQEIDTLPITDENGNYLQLLCYESISLYIMKKTSAPLRSIIISNLSLIKSTISAQSLIEFDAPTVKGYTLLVATSYSATFKEEFNQENPENLIVLVGDRFDLQQYMVEKRVAIIIVTNNYLIQPELRALAEKNHVSILISPYDTAATSVMLLYSVPVGQAAIDTPPIAFDMPLHRAKNFIENSTARAVAVIDNQNQVIGLLKELDLGSRPNIALILVDHNELSQAIIGSDKVDILEIIDHHRLGGFKSQLPITFINQTVGSTCTIITNLFKSTHTPLSTTTASLLLCGILSDTVGLKSATTTTIDKETVAYLSSITQLHVGDLHEALSTASNQIASKSPAEIIEMDRKEYKEGIWHFFISQVETSSPEIFLHNKEQYLSVLLQQRESTQALFCALLVTDITTLSSYLIVIGDEQFINLIPYPKHTESIYFLQNVLSRKKQLIPIVTEIMNEL</sequence>
<keyword evidence="6" id="KW-0464">Manganese</keyword>
<comment type="caution">
    <text evidence="11">The sequence shown here is derived from an EMBL/GenBank/DDBJ whole genome shotgun (WGS) entry which is preliminary data.</text>
</comment>
<dbReference type="InterPro" id="IPR046342">
    <property type="entry name" value="CBS_dom_sf"/>
</dbReference>
<dbReference type="GO" id="GO:0004427">
    <property type="term" value="F:inorganic diphosphate phosphatase activity"/>
    <property type="evidence" value="ECO:0007669"/>
    <property type="project" value="UniProtKB-EC"/>
</dbReference>
<evidence type="ECO:0000313" key="12">
    <source>
        <dbReference type="Proteomes" id="UP000711995"/>
    </source>
</evidence>
<keyword evidence="5 11" id="KW-0378">Hydrolase</keyword>
<dbReference type="NCBIfam" id="NF011443">
    <property type="entry name" value="PRK14869.1-5"/>
    <property type="match status" value="1"/>
</dbReference>
<evidence type="ECO:0000256" key="8">
    <source>
        <dbReference type="ARBA" id="ARBA00047820"/>
    </source>
</evidence>
<dbReference type="InterPro" id="IPR038763">
    <property type="entry name" value="DHH_sf"/>
</dbReference>
<keyword evidence="9" id="KW-0129">CBS domain</keyword>
<dbReference type="SUPFAM" id="SSF75138">
    <property type="entry name" value="HprK N-terminal domain-like"/>
    <property type="match status" value="1"/>
</dbReference>
<dbReference type="GO" id="GO:0005737">
    <property type="term" value="C:cytoplasm"/>
    <property type="evidence" value="ECO:0007669"/>
    <property type="project" value="InterPro"/>
</dbReference>
<dbReference type="InterPro" id="IPR028979">
    <property type="entry name" value="Ser_kin/Pase_Hpr-like_N_sf"/>
</dbReference>
<evidence type="ECO:0000256" key="5">
    <source>
        <dbReference type="ARBA" id="ARBA00022801"/>
    </source>
</evidence>
<reference evidence="11 12" key="1">
    <citation type="submission" date="2020-03" db="EMBL/GenBank/DDBJ databases">
        <title>Spirochaetal bacteria isolated from arthropods constitute a novel genus Entomospira genus novum within the order Spirochaetales.</title>
        <authorList>
            <person name="Grana-Miraglia L."/>
            <person name="Sikutova S."/>
            <person name="Fingerle V."/>
            <person name="Sing A."/>
            <person name="Castillo-Ramirez S."/>
            <person name="Margos G."/>
            <person name="Rudolf I."/>
        </authorList>
    </citation>
    <scope>NUCLEOTIDE SEQUENCE [LARGE SCALE GENOMIC DNA]</scope>
    <source>
        <strain evidence="11 12">BR193</strain>
    </source>
</reference>
<dbReference type="Pfam" id="PF02833">
    <property type="entry name" value="DHHA2"/>
    <property type="match status" value="1"/>
</dbReference>
<dbReference type="PANTHER" id="PTHR12112">
    <property type="entry name" value="BNIP - RELATED"/>
    <property type="match status" value="1"/>
</dbReference>
<gene>
    <name evidence="11" type="ORF">HCT14_04685</name>
</gene>
<accession>A0A968KWG8</accession>
<dbReference type="Gene3D" id="3.10.310.20">
    <property type="entry name" value="DHHA2 domain"/>
    <property type="match status" value="1"/>
</dbReference>
<dbReference type="SUPFAM" id="SSF64182">
    <property type="entry name" value="DHH phosphoesterases"/>
    <property type="match status" value="1"/>
</dbReference>
<dbReference type="Pfam" id="PF01368">
    <property type="entry name" value="DHH"/>
    <property type="match status" value="1"/>
</dbReference>
<dbReference type="Proteomes" id="UP000711995">
    <property type="component" value="Unassembled WGS sequence"/>
</dbReference>
<evidence type="ECO:0000256" key="2">
    <source>
        <dbReference type="ARBA" id="ARBA00011643"/>
    </source>
</evidence>
<dbReference type="EMBL" id="JAATLJ010000001">
    <property type="protein sequence ID" value="NIZ40800.1"/>
    <property type="molecule type" value="Genomic_DNA"/>
</dbReference>
<evidence type="ECO:0000256" key="4">
    <source>
        <dbReference type="ARBA" id="ARBA00022723"/>
    </source>
</evidence>
<evidence type="ECO:0000256" key="6">
    <source>
        <dbReference type="ARBA" id="ARBA00023211"/>
    </source>
</evidence>
<dbReference type="EC" id="3.6.1.1" evidence="3"/>
<dbReference type="InterPro" id="IPR001667">
    <property type="entry name" value="DDH_dom"/>
</dbReference>
<dbReference type="AlphaFoldDB" id="A0A968KWG8"/>
<dbReference type="Pfam" id="PF07085">
    <property type="entry name" value="DRTGG"/>
    <property type="match status" value="1"/>
</dbReference>
<keyword evidence="12" id="KW-1185">Reference proteome</keyword>
<evidence type="ECO:0000256" key="9">
    <source>
        <dbReference type="PROSITE-ProRule" id="PRU00703"/>
    </source>
</evidence>
<protein>
    <recommendedName>
        <fullName evidence="3">inorganic diphosphatase</fullName>
        <ecNumber evidence="3">3.6.1.1</ecNumber>
    </recommendedName>
    <alternativeName>
        <fullName evidence="7">Pyrophosphate phospho-hydrolase</fullName>
    </alternativeName>
</protein>
<dbReference type="InterPro" id="IPR038222">
    <property type="entry name" value="DHHA2_dom_sf"/>
</dbReference>
<dbReference type="PROSITE" id="PS51371">
    <property type="entry name" value="CBS"/>
    <property type="match status" value="1"/>
</dbReference>
<dbReference type="Gene3D" id="3.90.1640.10">
    <property type="entry name" value="inorganic pyrophosphatase (n-terminal core)"/>
    <property type="match status" value="2"/>
</dbReference>
<dbReference type="SMART" id="SM01131">
    <property type="entry name" value="DHHA2"/>
    <property type="match status" value="1"/>
</dbReference>
<dbReference type="RefSeq" id="WP_167700379.1">
    <property type="nucleotide sequence ID" value="NZ_CP118174.1"/>
</dbReference>
<comment type="catalytic activity">
    <reaction evidence="8">
        <text>diphosphate + H2O = 2 phosphate + H(+)</text>
        <dbReference type="Rhea" id="RHEA:24576"/>
        <dbReference type="ChEBI" id="CHEBI:15377"/>
        <dbReference type="ChEBI" id="CHEBI:15378"/>
        <dbReference type="ChEBI" id="CHEBI:33019"/>
        <dbReference type="ChEBI" id="CHEBI:43474"/>
        <dbReference type="EC" id="3.6.1.1"/>
    </reaction>
</comment>
<dbReference type="InterPro" id="IPR010766">
    <property type="entry name" value="DRTGG"/>
</dbReference>
<dbReference type="InterPro" id="IPR004097">
    <property type="entry name" value="DHHA2"/>
</dbReference>
<evidence type="ECO:0000256" key="1">
    <source>
        <dbReference type="ARBA" id="ARBA00001936"/>
    </source>
</evidence>
<dbReference type="PANTHER" id="PTHR12112:SF22">
    <property type="entry name" value="MANGANESE-DEPENDENT INORGANIC PYROPHOSPHATASE-RELATED"/>
    <property type="match status" value="1"/>
</dbReference>
<comment type="subunit">
    <text evidence="2">Homohexamer.</text>
</comment>
<evidence type="ECO:0000259" key="10">
    <source>
        <dbReference type="PROSITE" id="PS51371"/>
    </source>
</evidence>
<proteinExistence type="predicted"/>
<evidence type="ECO:0000256" key="7">
    <source>
        <dbReference type="ARBA" id="ARBA00032535"/>
    </source>
</evidence>
<dbReference type="SUPFAM" id="SSF54631">
    <property type="entry name" value="CBS-domain pair"/>
    <property type="match status" value="1"/>
</dbReference>
<organism evidence="11 12">
    <name type="scientific">Entomospira entomophila</name>
    <dbReference type="NCBI Taxonomy" id="2719988"/>
    <lineage>
        <taxon>Bacteria</taxon>
        <taxon>Pseudomonadati</taxon>
        <taxon>Spirochaetota</taxon>
        <taxon>Spirochaetia</taxon>
        <taxon>Spirochaetales</taxon>
        <taxon>Spirochaetaceae</taxon>
        <taxon>Entomospira</taxon>
    </lineage>
</organism>
<comment type="cofactor">
    <cofactor evidence="1">
        <name>Mn(2+)</name>
        <dbReference type="ChEBI" id="CHEBI:29035"/>
    </cofactor>
</comment>
<dbReference type="GO" id="GO:0046872">
    <property type="term" value="F:metal ion binding"/>
    <property type="evidence" value="ECO:0007669"/>
    <property type="project" value="UniProtKB-KW"/>
</dbReference>
<evidence type="ECO:0000256" key="3">
    <source>
        <dbReference type="ARBA" id="ARBA00012146"/>
    </source>
</evidence>